<evidence type="ECO:0000256" key="1">
    <source>
        <dbReference type="SAM" id="MobiDB-lite"/>
    </source>
</evidence>
<proteinExistence type="predicted"/>
<organism evidence="2 3">
    <name type="scientific">Haemaphysalis longicornis</name>
    <name type="common">Bush tick</name>
    <dbReference type="NCBI Taxonomy" id="44386"/>
    <lineage>
        <taxon>Eukaryota</taxon>
        <taxon>Metazoa</taxon>
        <taxon>Ecdysozoa</taxon>
        <taxon>Arthropoda</taxon>
        <taxon>Chelicerata</taxon>
        <taxon>Arachnida</taxon>
        <taxon>Acari</taxon>
        <taxon>Parasitiformes</taxon>
        <taxon>Ixodida</taxon>
        <taxon>Ixodoidea</taxon>
        <taxon>Ixodidae</taxon>
        <taxon>Haemaphysalinae</taxon>
        <taxon>Haemaphysalis</taxon>
    </lineage>
</organism>
<dbReference type="EMBL" id="JABSTR010000005">
    <property type="protein sequence ID" value="KAH9371939.1"/>
    <property type="molecule type" value="Genomic_DNA"/>
</dbReference>
<evidence type="ECO:0000313" key="3">
    <source>
        <dbReference type="Proteomes" id="UP000821853"/>
    </source>
</evidence>
<dbReference type="VEuPathDB" id="VectorBase:HLOH_052375"/>
<name>A0A9J6G9T9_HAELO</name>
<dbReference type="AlphaFoldDB" id="A0A9J6G9T9"/>
<feature type="compositionally biased region" description="Polar residues" evidence="1">
    <location>
        <begin position="108"/>
        <end position="119"/>
    </location>
</feature>
<gene>
    <name evidence="2" type="ORF">HPB48_008018</name>
</gene>
<protein>
    <recommendedName>
        <fullName evidence="4">Tick transposon</fullName>
    </recommendedName>
</protein>
<comment type="caution">
    <text evidence="2">The sequence shown here is derived from an EMBL/GenBank/DDBJ whole genome shotgun (WGS) entry which is preliminary data.</text>
</comment>
<reference evidence="2 3" key="1">
    <citation type="journal article" date="2020" name="Cell">
        <title>Large-Scale Comparative Analyses of Tick Genomes Elucidate Their Genetic Diversity and Vector Capacities.</title>
        <authorList>
            <consortium name="Tick Genome and Microbiome Consortium (TIGMIC)"/>
            <person name="Jia N."/>
            <person name="Wang J."/>
            <person name="Shi W."/>
            <person name="Du L."/>
            <person name="Sun Y."/>
            <person name="Zhan W."/>
            <person name="Jiang J.F."/>
            <person name="Wang Q."/>
            <person name="Zhang B."/>
            <person name="Ji P."/>
            <person name="Bell-Sakyi L."/>
            <person name="Cui X.M."/>
            <person name="Yuan T.T."/>
            <person name="Jiang B.G."/>
            <person name="Yang W.F."/>
            <person name="Lam T.T."/>
            <person name="Chang Q.C."/>
            <person name="Ding S.J."/>
            <person name="Wang X.J."/>
            <person name="Zhu J.G."/>
            <person name="Ruan X.D."/>
            <person name="Zhao L."/>
            <person name="Wei J.T."/>
            <person name="Ye R.Z."/>
            <person name="Que T.C."/>
            <person name="Du C.H."/>
            <person name="Zhou Y.H."/>
            <person name="Cheng J.X."/>
            <person name="Dai P.F."/>
            <person name="Guo W.B."/>
            <person name="Han X.H."/>
            <person name="Huang E.J."/>
            <person name="Li L.F."/>
            <person name="Wei W."/>
            <person name="Gao Y.C."/>
            <person name="Liu J.Z."/>
            <person name="Shao H.Z."/>
            <person name="Wang X."/>
            <person name="Wang C.C."/>
            <person name="Yang T.C."/>
            <person name="Huo Q.B."/>
            <person name="Li W."/>
            <person name="Chen H.Y."/>
            <person name="Chen S.E."/>
            <person name="Zhou L.G."/>
            <person name="Ni X.B."/>
            <person name="Tian J.H."/>
            <person name="Sheng Y."/>
            <person name="Liu T."/>
            <person name="Pan Y.S."/>
            <person name="Xia L.Y."/>
            <person name="Li J."/>
            <person name="Zhao F."/>
            <person name="Cao W.C."/>
        </authorList>
    </citation>
    <scope>NUCLEOTIDE SEQUENCE [LARGE SCALE GENOMIC DNA]</scope>
    <source>
        <strain evidence="2">HaeL-2018</strain>
    </source>
</reference>
<feature type="region of interest" description="Disordered" evidence="1">
    <location>
        <begin position="108"/>
        <end position="128"/>
    </location>
</feature>
<evidence type="ECO:0000313" key="2">
    <source>
        <dbReference type="EMBL" id="KAH9371939.1"/>
    </source>
</evidence>
<accession>A0A9J6G9T9</accession>
<keyword evidence="3" id="KW-1185">Reference proteome</keyword>
<dbReference type="Proteomes" id="UP000821853">
    <property type="component" value="Chromosome 3"/>
</dbReference>
<evidence type="ECO:0008006" key="4">
    <source>
        <dbReference type="Google" id="ProtNLM"/>
    </source>
</evidence>
<sequence>MLAPMPWFRGTKIRKSRWTNLPPPPTTFRSITKHYREQRRTLAPPHDLLDKREQVKWCLLQSNTYPTPSRMNLLHPQLYPSPACPKCQQARGSTYHMLLACPNHPASQDASRLQENPNPLGTAISGSDAMGQRQLISVADEACRTNGTLDVGTSPV</sequence>
<dbReference type="OrthoDB" id="3044497at2759"/>